<dbReference type="Pfam" id="PF08448">
    <property type="entry name" value="PAS_4"/>
    <property type="match status" value="1"/>
</dbReference>
<dbReference type="eggNOG" id="COG5002">
    <property type="taxonomic scope" value="Bacteria"/>
</dbReference>
<dbReference type="Gene3D" id="3.30.565.10">
    <property type="entry name" value="Histidine kinase-like ATPase, C-terminal domain"/>
    <property type="match status" value="1"/>
</dbReference>
<keyword evidence="6 11" id="KW-0418">Kinase</keyword>
<comment type="catalytic activity">
    <reaction evidence="1">
        <text>ATP + protein L-histidine = ADP + protein N-phospho-L-histidine.</text>
        <dbReference type="EC" id="2.7.13.3"/>
    </reaction>
</comment>
<dbReference type="Pfam" id="PF00512">
    <property type="entry name" value="HisKA"/>
    <property type="match status" value="1"/>
</dbReference>
<dbReference type="AlphaFoldDB" id="A0A0H3J7C9"/>
<evidence type="ECO:0000256" key="2">
    <source>
        <dbReference type="ARBA" id="ARBA00012438"/>
    </source>
</evidence>
<keyword evidence="8" id="KW-0902">Two-component regulatory system</keyword>
<dbReference type="EMBL" id="CP009268">
    <property type="protein sequence ID" value="AJA50873.1"/>
    <property type="molecule type" value="Genomic_DNA"/>
</dbReference>
<evidence type="ECO:0000313" key="14">
    <source>
        <dbReference type="Proteomes" id="UP000030905"/>
    </source>
</evidence>
<dbReference type="EC" id="2.7.13.3" evidence="2"/>
<dbReference type="Pfam" id="PF02518">
    <property type="entry name" value="HATPase_c"/>
    <property type="match status" value="1"/>
</dbReference>
<dbReference type="PROSITE" id="PS50109">
    <property type="entry name" value="HIS_KIN"/>
    <property type="match status" value="1"/>
</dbReference>
<dbReference type="InterPro" id="IPR004358">
    <property type="entry name" value="Sig_transdc_His_kin-like_C"/>
</dbReference>
<dbReference type="InterPro" id="IPR005467">
    <property type="entry name" value="His_kinase_dom"/>
</dbReference>
<sequence length="797" mass="92214">MKIFKYMKIYILLVTFILFINLLQIPVYSKDLNEKKILVIVSSENYIQLTDGNKLISWQNSMLSSISDVFIKNKENIHIDFQYLDCKHNSKEFLDEVYNLFKIKYANIKYDAIITIDDLNNVAFNFMMDYGENLFPNTPVVFSGISKFDSSLQKQHPQFTGIAKNTDIKSTLDAALKLHPQTKQIFVITDKDTYGIANRKIIEDLIPHYKNKVKFLFSEENNIYKLKTQIDNLPKDTIIYFSPGIKDNNNDNSISYKGASDILFKDAKVPIYSREGLKSNKYIVGGMVTYADTYGTEVGNLTLKVLNGKKPSDIDITRDNAHKYEFNYPQLKKFNIDTNSLPKNSVILNAPIKNNYLYKNIIIKISIMIIIFIIIMETFVIIISIYRRKLAEKSLSDNENLLRTFINSTPDIIYLKDFRNNFLEINDAALKILSINRKNCKNINSHKSNNLSDYTRNLLTKFNINDKRAWDTENIYRYEEIIPDTVNRANKIYDTLRVPLFDEDGNPKFMMLIGRDITEHKQNEKNEKLIKELKYYDELRSNFFSNISHELKTPLNLIFSALQFIELKNNKDKNTALEKYTGIMKQNCYRLLRIIDNLIDISKIDSGNFFTHFENKDIVYIVESIVMSVVDYVESKGIDIVFDTDVEEKIMAFDLDAMERIILNLLSNAIKFTPSGGNIEVNLHDRGESIVISIKDTGIGIPKDKQCSIFKKFIQVDKSLSRNREGSGIGLSLVSELVLLHRGTIEVESAPNKGSEFKITLPVGVLPEKENVKKHNELDKDYNIQRIKIEFSDIYDY</sequence>
<dbReference type="SMART" id="SM00388">
    <property type="entry name" value="HisKA"/>
    <property type="match status" value="1"/>
</dbReference>
<keyword evidence="5" id="KW-0547">Nucleotide-binding</keyword>
<organism evidence="11 14">
    <name type="scientific">Clostridium pasteurianum DSM 525 = ATCC 6013</name>
    <dbReference type="NCBI Taxonomy" id="1262449"/>
    <lineage>
        <taxon>Bacteria</taxon>
        <taxon>Bacillati</taxon>
        <taxon>Bacillota</taxon>
        <taxon>Clostridia</taxon>
        <taxon>Eubacteriales</taxon>
        <taxon>Clostridiaceae</taxon>
        <taxon>Clostridium</taxon>
    </lineage>
</organism>
<evidence type="ECO:0000256" key="7">
    <source>
        <dbReference type="ARBA" id="ARBA00022840"/>
    </source>
</evidence>
<dbReference type="InterPro" id="IPR013656">
    <property type="entry name" value="PAS_4"/>
</dbReference>
<protein>
    <recommendedName>
        <fullName evidence="2">histidine kinase</fullName>
        <ecNumber evidence="2">2.7.13.3</ecNumber>
    </recommendedName>
</protein>
<dbReference type="EMBL" id="JPGY02000001">
    <property type="protein sequence ID" value="KRU13118.1"/>
    <property type="molecule type" value="Genomic_DNA"/>
</dbReference>
<gene>
    <name evidence="11" type="primary">tmoS1</name>
    <name evidence="11" type="ORF">CLPA_c07850</name>
    <name evidence="12" type="ORF">CP6013_02366</name>
</gene>
<evidence type="ECO:0000313" key="12">
    <source>
        <dbReference type="EMBL" id="KRU13118.1"/>
    </source>
</evidence>
<evidence type="ECO:0000256" key="6">
    <source>
        <dbReference type="ARBA" id="ARBA00022777"/>
    </source>
</evidence>
<dbReference type="InterPro" id="IPR003594">
    <property type="entry name" value="HATPase_dom"/>
</dbReference>
<keyword evidence="3" id="KW-0597">Phosphoprotein</keyword>
<keyword evidence="9" id="KW-1133">Transmembrane helix</keyword>
<dbReference type="Proteomes" id="UP000028042">
    <property type="component" value="Unassembled WGS sequence"/>
</dbReference>
<evidence type="ECO:0000313" key="13">
    <source>
        <dbReference type="Proteomes" id="UP000028042"/>
    </source>
</evidence>
<dbReference type="GeneID" id="93072996"/>
<dbReference type="SUPFAM" id="SSF55785">
    <property type="entry name" value="PYP-like sensor domain (PAS domain)"/>
    <property type="match status" value="1"/>
</dbReference>
<dbReference type="NCBIfam" id="TIGR00229">
    <property type="entry name" value="sensory_box"/>
    <property type="match status" value="1"/>
</dbReference>
<dbReference type="InterPro" id="IPR036890">
    <property type="entry name" value="HATPase_C_sf"/>
</dbReference>
<dbReference type="Gene3D" id="3.30.450.20">
    <property type="entry name" value="PAS domain"/>
    <property type="match status" value="1"/>
</dbReference>
<accession>A0A0H3J7C9</accession>
<dbReference type="GO" id="GO:0005524">
    <property type="term" value="F:ATP binding"/>
    <property type="evidence" value="ECO:0007669"/>
    <property type="project" value="UniProtKB-KW"/>
</dbReference>
<keyword evidence="14" id="KW-1185">Reference proteome</keyword>
<evidence type="ECO:0000259" key="10">
    <source>
        <dbReference type="PROSITE" id="PS50109"/>
    </source>
</evidence>
<dbReference type="SUPFAM" id="SSF47384">
    <property type="entry name" value="Homodimeric domain of signal transducing histidine kinase"/>
    <property type="match status" value="1"/>
</dbReference>
<evidence type="ECO:0000256" key="5">
    <source>
        <dbReference type="ARBA" id="ARBA00022741"/>
    </source>
</evidence>
<dbReference type="Gene3D" id="3.40.50.2300">
    <property type="match status" value="2"/>
</dbReference>
<dbReference type="KEGG" id="cpae:CPAST_c07850"/>
<evidence type="ECO:0000256" key="8">
    <source>
        <dbReference type="ARBA" id="ARBA00023012"/>
    </source>
</evidence>
<keyword evidence="4 11" id="KW-0808">Transferase</keyword>
<dbReference type="InterPro" id="IPR003661">
    <property type="entry name" value="HisK_dim/P_dom"/>
</dbReference>
<dbReference type="InterPro" id="IPR036097">
    <property type="entry name" value="HisK_dim/P_sf"/>
</dbReference>
<dbReference type="PATRIC" id="fig|1262449.3.peg.3202"/>
<dbReference type="InterPro" id="IPR035965">
    <property type="entry name" value="PAS-like_dom_sf"/>
</dbReference>
<dbReference type="InterPro" id="IPR000014">
    <property type="entry name" value="PAS"/>
</dbReference>
<dbReference type="CDD" id="cd00082">
    <property type="entry name" value="HisKA"/>
    <property type="match status" value="1"/>
</dbReference>
<feature type="domain" description="Histidine kinase" evidence="10">
    <location>
        <begin position="546"/>
        <end position="765"/>
    </location>
</feature>
<dbReference type="RefSeq" id="WP_003446905.1">
    <property type="nucleotide sequence ID" value="NZ_ANZB01000013.1"/>
</dbReference>
<dbReference type="eggNOG" id="COG2984">
    <property type="taxonomic scope" value="Bacteria"/>
</dbReference>
<evidence type="ECO:0000256" key="9">
    <source>
        <dbReference type="SAM" id="Phobius"/>
    </source>
</evidence>
<dbReference type="Gene3D" id="1.10.287.130">
    <property type="match status" value="1"/>
</dbReference>
<reference evidence="12 13" key="3">
    <citation type="journal article" name="Genome Announc.">
        <title>Improved Draft Genome Sequence of Clostridium pasteurianum Strain ATCC 6013 (DSM 525) Using a Hybrid Next-Generation Sequencing Approach.</title>
        <authorList>
            <person name="Pyne M.E."/>
            <person name="Utturkar S."/>
            <person name="Brown S.D."/>
            <person name="Moo-Young M."/>
            <person name="Chung D.A."/>
            <person name="Chou C.P."/>
        </authorList>
    </citation>
    <scope>NUCLEOTIDE SEQUENCE [LARGE SCALE GENOMIC DNA]</scope>
    <source>
        <strain evidence="12 13">ATCC 6013</strain>
    </source>
</reference>
<dbReference type="Proteomes" id="UP000030905">
    <property type="component" value="Chromosome"/>
</dbReference>
<evidence type="ECO:0000256" key="1">
    <source>
        <dbReference type="ARBA" id="ARBA00000085"/>
    </source>
</evidence>
<reference evidence="12" key="2">
    <citation type="submission" date="2015-10" db="EMBL/GenBank/DDBJ databases">
        <title>Improved Draft Genome Sequence of Clostridium pasteurianum Strain ATCC 6013 (DSM 525) Using a Hybrid Next-Generation Sequencing Approach.</title>
        <authorList>
            <person name="Pyne M.E."/>
            <person name="Utturkar S.M."/>
            <person name="Brown S.D."/>
            <person name="Moo-Young M."/>
            <person name="Chung D.A."/>
            <person name="Chou P.C."/>
        </authorList>
    </citation>
    <scope>NUCLEOTIDE SEQUENCE</scope>
    <source>
        <strain evidence="12">ATCC 6013</strain>
    </source>
</reference>
<keyword evidence="7" id="KW-0067">ATP-binding</keyword>
<evidence type="ECO:0000313" key="11">
    <source>
        <dbReference type="EMBL" id="AJA50873.1"/>
    </source>
</evidence>
<dbReference type="KEGG" id="cpat:CLPA_c07850"/>
<keyword evidence="9" id="KW-0812">Transmembrane</keyword>
<dbReference type="PANTHER" id="PTHR43711">
    <property type="entry name" value="TWO-COMPONENT HISTIDINE KINASE"/>
    <property type="match status" value="1"/>
</dbReference>
<dbReference type="GO" id="GO:0000155">
    <property type="term" value="F:phosphorelay sensor kinase activity"/>
    <property type="evidence" value="ECO:0007669"/>
    <property type="project" value="InterPro"/>
</dbReference>
<reference evidence="11 14" key="1">
    <citation type="journal article" date="2015" name="Genome Announc.">
        <title>Complete Genome Sequence of the Nitrogen-Fixing and Solvent-Producing Clostridium pasteurianum DSM 525.</title>
        <authorList>
            <person name="Poehlein A."/>
            <person name="Grosse-Honebrink A."/>
            <person name="Zhang Y."/>
            <person name="Minton N.P."/>
            <person name="Daniel R."/>
        </authorList>
    </citation>
    <scope>NUCLEOTIDE SEQUENCE [LARGE SCALE GENOMIC DNA]</scope>
    <source>
        <strain evidence="11">DSM 525</strain>
        <strain evidence="14">DSM 525 / ATCC 6013</strain>
    </source>
</reference>
<proteinExistence type="predicted"/>
<dbReference type="PANTHER" id="PTHR43711:SF26">
    <property type="entry name" value="SENSOR HISTIDINE KINASE RCSC"/>
    <property type="match status" value="1"/>
</dbReference>
<evidence type="ECO:0000256" key="4">
    <source>
        <dbReference type="ARBA" id="ARBA00022679"/>
    </source>
</evidence>
<feature type="transmembrane region" description="Helical" evidence="9">
    <location>
        <begin position="361"/>
        <end position="386"/>
    </location>
</feature>
<dbReference type="SMART" id="SM00387">
    <property type="entry name" value="HATPase_c"/>
    <property type="match status" value="1"/>
</dbReference>
<dbReference type="FunFam" id="3.30.565.10:FF:000037">
    <property type="entry name" value="Hybrid sensor histidine kinase/response regulator"/>
    <property type="match status" value="1"/>
</dbReference>
<keyword evidence="9" id="KW-0472">Membrane</keyword>
<name>A0A0H3J7C9_CLOPA</name>
<evidence type="ECO:0000256" key="3">
    <source>
        <dbReference type="ARBA" id="ARBA00022553"/>
    </source>
</evidence>
<dbReference type="InterPro" id="IPR050736">
    <property type="entry name" value="Sensor_HK_Regulatory"/>
</dbReference>
<dbReference type="SUPFAM" id="SSF55874">
    <property type="entry name" value="ATPase domain of HSP90 chaperone/DNA topoisomerase II/histidine kinase"/>
    <property type="match status" value="1"/>
</dbReference>
<dbReference type="PRINTS" id="PR00344">
    <property type="entry name" value="BCTRLSENSOR"/>
</dbReference>